<keyword evidence="1" id="KW-0614">Plasmid</keyword>
<geneLocation type="plasmid" evidence="1 2">
    <name>pSVR2332_phage</name>
</geneLocation>
<accession>A0AC59HWD7</accession>
<gene>
    <name evidence="1" type="ORF">EfsSVR2332_40380</name>
</gene>
<protein>
    <submittedName>
        <fullName evidence="1">Uncharacterized protein</fullName>
    </submittedName>
</protein>
<reference evidence="1" key="1">
    <citation type="submission" date="2022-08" db="EMBL/GenBank/DDBJ databases">
        <title>Molecular epidemiological analysis of five strains of VanD-type vancomycin-resistant Enterococcus faecalis.</title>
        <authorList>
            <person name="Mimura K."/>
            <person name="Hashimoto Y."/>
            <person name="Tomita H."/>
        </authorList>
    </citation>
    <scope>NUCLEOTIDE SEQUENCE</scope>
    <source>
        <strain evidence="1">SVR2332</strain>
        <plasmid evidence="1">pSVR2332_phage</plasmid>
    </source>
</reference>
<proteinExistence type="predicted"/>
<organism evidence="1 2">
    <name type="scientific">Enterococcus faecalis</name>
    <name type="common">Streptococcus faecalis</name>
    <dbReference type="NCBI Taxonomy" id="1351"/>
    <lineage>
        <taxon>Bacteria</taxon>
        <taxon>Bacillati</taxon>
        <taxon>Bacillota</taxon>
        <taxon>Bacilli</taxon>
        <taxon>Lactobacillales</taxon>
        <taxon>Enterococcaceae</taxon>
        <taxon>Enterococcus</taxon>
    </lineage>
</organism>
<name>A0AC59HWD7_ENTFL</name>
<evidence type="ECO:0000313" key="1">
    <source>
        <dbReference type="EMBL" id="BDQ63960.1"/>
    </source>
</evidence>
<sequence>MSEKIRTACNNIYDFKVVEEDGVNKVSTPSMNLPKVVKERIMFFRKYLDDGMTFTGCLRMVMAVEDETELKMDFEAGAYEDYLPATEEFKQWRDEFALSQLHEMEIAVALIYGLGE</sequence>
<evidence type="ECO:0000313" key="2">
    <source>
        <dbReference type="Proteomes" id="UP001317613"/>
    </source>
</evidence>
<dbReference type="Proteomes" id="UP001317613">
    <property type="component" value="Plasmid pSVR2332_phage"/>
</dbReference>
<dbReference type="EMBL" id="AP026731">
    <property type="protein sequence ID" value="BDQ63960.1"/>
    <property type="molecule type" value="Genomic_DNA"/>
</dbReference>